<protein>
    <submittedName>
        <fullName evidence="8">snRNA-activating protein of 50kDa MW C terminal-domain-containing protein</fullName>
    </submittedName>
</protein>
<dbReference type="GO" id="GO:0003681">
    <property type="term" value="F:bent DNA binding"/>
    <property type="evidence" value="ECO:0007669"/>
    <property type="project" value="TreeGrafter"/>
</dbReference>
<dbReference type="GO" id="GO:0001006">
    <property type="term" value="F:RNA polymerase III type 3 promoter sequence-specific DNA binding"/>
    <property type="evidence" value="ECO:0007669"/>
    <property type="project" value="TreeGrafter"/>
</dbReference>
<evidence type="ECO:0000256" key="2">
    <source>
        <dbReference type="ARBA" id="ARBA00010410"/>
    </source>
</evidence>
<keyword evidence="6" id="KW-0539">Nucleus</keyword>
<evidence type="ECO:0000256" key="4">
    <source>
        <dbReference type="ARBA" id="ARBA00023125"/>
    </source>
</evidence>
<evidence type="ECO:0000256" key="7">
    <source>
        <dbReference type="SAM" id="MobiDB-lite"/>
    </source>
</evidence>
<feature type="region of interest" description="Disordered" evidence="7">
    <location>
        <begin position="520"/>
        <end position="545"/>
    </location>
</feature>
<name>A0AAV0AQY7_PHAPC</name>
<dbReference type="GO" id="GO:0019185">
    <property type="term" value="C:snRNA-activating protein complex"/>
    <property type="evidence" value="ECO:0007669"/>
    <property type="project" value="TreeGrafter"/>
</dbReference>
<proteinExistence type="inferred from homology"/>
<dbReference type="GO" id="GO:0042796">
    <property type="term" value="P:snRNA transcription by RNA polymerase III"/>
    <property type="evidence" value="ECO:0007669"/>
    <property type="project" value="TreeGrafter"/>
</dbReference>
<feature type="compositionally biased region" description="Polar residues" evidence="7">
    <location>
        <begin position="116"/>
        <end position="129"/>
    </location>
</feature>
<dbReference type="Pfam" id="PF12251">
    <property type="entry name" value="SNAPC3"/>
    <property type="match status" value="1"/>
</dbReference>
<dbReference type="Proteomes" id="UP001153365">
    <property type="component" value="Unassembled WGS sequence"/>
</dbReference>
<evidence type="ECO:0000256" key="5">
    <source>
        <dbReference type="ARBA" id="ARBA00023163"/>
    </source>
</evidence>
<reference evidence="8" key="1">
    <citation type="submission" date="2022-06" db="EMBL/GenBank/DDBJ databases">
        <authorList>
            <consortium name="SYNGENTA / RWTH Aachen University"/>
        </authorList>
    </citation>
    <scope>NUCLEOTIDE SEQUENCE</scope>
</reference>
<dbReference type="PANTHER" id="PTHR13421">
    <property type="entry name" value="SNRNA-ACTIVATING PROTEIN COMPLEX SUBUNIT 3"/>
    <property type="match status" value="1"/>
</dbReference>
<evidence type="ECO:0000313" key="9">
    <source>
        <dbReference type="Proteomes" id="UP001153365"/>
    </source>
</evidence>
<gene>
    <name evidence="8" type="ORF">PPACK8108_LOCUS4609</name>
</gene>
<keyword evidence="3" id="KW-0805">Transcription regulation</keyword>
<accession>A0AAV0AQY7</accession>
<keyword evidence="5" id="KW-0804">Transcription</keyword>
<dbReference type="PANTHER" id="PTHR13421:SF16">
    <property type="entry name" value="SNRNA-ACTIVATING PROTEIN COMPLEX SUBUNIT 3"/>
    <property type="match status" value="1"/>
</dbReference>
<sequence length="570" mass="64543">MSSPIIKTKQPPPKPSRALLKNQAKALESFLPSSDIISIERFITQSNEFNKKFKNELNQKITAGSSSVQKACQLGDLIYPLDSIYKDSNLLSELKDHQHELATPYGSLHAIHLSDQSANDDPQQSSSSLKRNRTFDDETSKPADIPVNPSFRPAHSSNKTQHLDPSLWESSPDVNSNEISNFNQNIKPKRIRKKASGPRQALNHKPKPIQDLINKLASTGLKTLESSYDGMYYVKSIGKSDWNTSSQPIFSNLTISNDRDQDKFLEPVILTVTFHPFSKTTENEFKALAPRKQTIHILSDQTLSDLKDAMVCAADRIPRSLDDSKWSPDRWISGSVIEIENILFGDHRDLSSDKSDYALMIHEVAPKITKREIEPIYSNPLMCSDNQVGSSVPHQDDPKLRVSKFGMESVRFDQLNLRVGEPYWLLHQGNCEHLFTIDEIRAIHPTDPKPSKKINPYPITTFLSRLNSLKCRVCDRDPASLITLEDEMVSESPCYLCLTCFKILHGHELRKSSLSKQAKEINRDSQVDPIVTDDDGNNDKGREDEKDDIEIEWGKVYHRTWWAVPILGST</sequence>
<feature type="region of interest" description="Disordered" evidence="7">
    <location>
        <begin position="116"/>
        <end position="175"/>
    </location>
</feature>
<organism evidence="8 9">
    <name type="scientific">Phakopsora pachyrhizi</name>
    <name type="common">Asian soybean rust disease fungus</name>
    <dbReference type="NCBI Taxonomy" id="170000"/>
    <lineage>
        <taxon>Eukaryota</taxon>
        <taxon>Fungi</taxon>
        <taxon>Dikarya</taxon>
        <taxon>Basidiomycota</taxon>
        <taxon>Pucciniomycotina</taxon>
        <taxon>Pucciniomycetes</taxon>
        <taxon>Pucciniales</taxon>
        <taxon>Phakopsoraceae</taxon>
        <taxon>Phakopsora</taxon>
    </lineage>
</organism>
<dbReference type="AlphaFoldDB" id="A0AAV0AQY7"/>
<evidence type="ECO:0000256" key="6">
    <source>
        <dbReference type="ARBA" id="ARBA00023242"/>
    </source>
</evidence>
<comment type="similarity">
    <text evidence="2">Belongs to the SNAPC3/SRD2 family.</text>
</comment>
<dbReference type="InterPro" id="IPR022042">
    <property type="entry name" value="snRNA-activating_su3"/>
</dbReference>
<dbReference type="EMBL" id="CALTRL010000861">
    <property type="protein sequence ID" value="CAH7669942.1"/>
    <property type="molecule type" value="Genomic_DNA"/>
</dbReference>
<evidence type="ECO:0000256" key="3">
    <source>
        <dbReference type="ARBA" id="ARBA00023015"/>
    </source>
</evidence>
<dbReference type="GO" id="GO:0001046">
    <property type="term" value="F:core promoter sequence-specific DNA binding"/>
    <property type="evidence" value="ECO:0007669"/>
    <property type="project" value="TreeGrafter"/>
</dbReference>
<dbReference type="GO" id="GO:0005634">
    <property type="term" value="C:nucleus"/>
    <property type="evidence" value="ECO:0007669"/>
    <property type="project" value="UniProtKB-SubCell"/>
</dbReference>
<dbReference type="GO" id="GO:0000978">
    <property type="term" value="F:RNA polymerase II cis-regulatory region sequence-specific DNA binding"/>
    <property type="evidence" value="ECO:0007669"/>
    <property type="project" value="TreeGrafter"/>
</dbReference>
<keyword evidence="9" id="KW-1185">Reference proteome</keyword>
<dbReference type="GO" id="GO:0042795">
    <property type="term" value="P:snRNA transcription by RNA polymerase II"/>
    <property type="evidence" value="ECO:0007669"/>
    <property type="project" value="TreeGrafter"/>
</dbReference>
<evidence type="ECO:0000313" key="8">
    <source>
        <dbReference type="EMBL" id="CAH7669942.1"/>
    </source>
</evidence>
<keyword evidence="4" id="KW-0238">DNA-binding</keyword>
<comment type="caution">
    <text evidence="8">The sequence shown here is derived from an EMBL/GenBank/DDBJ whole genome shotgun (WGS) entry which is preliminary data.</text>
</comment>
<comment type="subcellular location">
    <subcellularLocation>
        <location evidence="1">Nucleus</location>
    </subcellularLocation>
</comment>
<evidence type="ECO:0000256" key="1">
    <source>
        <dbReference type="ARBA" id="ARBA00004123"/>
    </source>
</evidence>